<protein>
    <submittedName>
        <fullName evidence="1">Uncharacterized protein</fullName>
    </submittedName>
</protein>
<reference evidence="1" key="1">
    <citation type="submission" date="2014-11" db="EMBL/GenBank/DDBJ databases">
        <authorList>
            <person name="Amaro Gonzalez C."/>
        </authorList>
    </citation>
    <scope>NUCLEOTIDE SEQUENCE</scope>
</reference>
<accession>A0A0E9S227</accession>
<proteinExistence type="predicted"/>
<organism evidence="1">
    <name type="scientific">Anguilla anguilla</name>
    <name type="common">European freshwater eel</name>
    <name type="synonym">Muraena anguilla</name>
    <dbReference type="NCBI Taxonomy" id="7936"/>
    <lineage>
        <taxon>Eukaryota</taxon>
        <taxon>Metazoa</taxon>
        <taxon>Chordata</taxon>
        <taxon>Craniata</taxon>
        <taxon>Vertebrata</taxon>
        <taxon>Euteleostomi</taxon>
        <taxon>Actinopterygii</taxon>
        <taxon>Neopterygii</taxon>
        <taxon>Teleostei</taxon>
        <taxon>Anguilliformes</taxon>
        <taxon>Anguillidae</taxon>
        <taxon>Anguilla</taxon>
    </lineage>
</organism>
<sequence length="55" mass="6562">MAVETRIKSHSNLQFFFFQIFFLRTRKTQSSVLILYITRNGLRSFQQQVSCFPIS</sequence>
<name>A0A0E9S227_ANGAN</name>
<evidence type="ECO:0000313" key="1">
    <source>
        <dbReference type="EMBL" id="JAH34588.1"/>
    </source>
</evidence>
<reference evidence="1" key="2">
    <citation type="journal article" date="2015" name="Fish Shellfish Immunol.">
        <title>Early steps in the European eel (Anguilla anguilla)-Vibrio vulnificus interaction in the gills: Role of the RtxA13 toxin.</title>
        <authorList>
            <person name="Callol A."/>
            <person name="Pajuelo D."/>
            <person name="Ebbesson L."/>
            <person name="Teles M."/>
            <person name="MacKenzie S."/>
            <person name="Amaro C."/>
        </authorList>
    </citation>
    <scope>NUCLEOTIDE SEQUENCE</scope>
</reference>
<dbReference type="EMBL" id="GBXM01073989">
    <property type="protein sequence ID" value="JAH34588.1"/>
    <property type="molecule type" value="Transcribed_RNA"/>
</dbReference>
<dbReference type="AlphaFoldDB" id="A0A0E9S227"/>